<comment type="caution">
    <text evidence="2">The sequence shown here is derived from an EMBL/GenBank/DDBJ whole genome shotgun (WGS) entry which is preliminary data.</text>
</comment>
<dbReference type="Proteomes" id="UP000023152">
    <property type="component" value="Unassembled WGS sequence"/>
</dbReference>
<feature type="compositionally biased region" description="Basic and acidic residues" evidence="1">
    <location>
        <begin position="150"/>
        <end position="170"/>
    </location>
</feature>
<feature type="compositionally biased region" description="Low complexity" evidence="1">
    <location>
        <begin position="124"/>
        <end position="149"/>
    </location>
</feature>
<gene>
    <name evidence="2" type="ORF">RFI_14526</name>
</gene>
<proteinExistence type="predicted"/>
<feature type="region of interest" description="Disordered" evidence="1">
    <location>
        <begin position="20"/>
        <end position="64"/>
    </location>
</feature>
<feature type="compositionally biased region" description="Polar residues" evidence="1">
    <location>
        <begin position="26"/>
        <end position="58"/>
    </location>
</feature>
<dbReference type="AlphaFoldDB" id="X6N9C7"/>
<feature type="compositionally biased region" description="Low complexity" evidence="1">
    <location>
        <begin position="179"/>
        <end position="217"/>
    </location>
</feature>
<feature type="region of interest" description="Disordered" evidence="1">
    <location>
        <begin position="307"/>
        <end position="340"/>
    </location>
</feature>
<organism evidence="2 3">
    <name type="scientific">Reticulomyxa filosa</name>
    <dbReference type="NCBI Taxonomy" id="46433"/>
    <lineage>
        <taxon>Eukaryota</taxon>
        <taxon>Sar</taxon>
        <taxon>Rhizaria</taxon>
        <taxon>Retaria</taxon>
        <taxon>Foraminifera</taxon>
        <taxon>Monothalamids</taxon>
        <taxon>Reticulomyxidae</taxon>
        <taxon>Reticulomyxa</taxon>
    </lineage>
</organism>
<dbReference type="EMBL" id="ASPP01010557">
    <property type="protein sequence ID" value="ETO22666.1"/>
    <property type="molecule type" value="Genomic_DNA"/>
</dbReference>
<evidence type="ECO:0000256" key="1">
    <source>
        <dbReference type="SAM" id="MobiDB-lite"/>
    </source>
</evidence>
<feature type="region of interest" description="Disordered" evidence="1">
    <location>
        <begin position="112"/>
        <end position="224"/>
    </location>
</feature>
<name>X6N9C7_RETFI</name>
<protein>
    <submittedName>
        <fullName evidence="2">RmlC-like cupin family protein</fullName>
    </submittedName>
</protein>
<keyword evidence="3" id="KW-1185">Reference proteome</keyword>
<sequence>MRFGGNSPAIAKHLSALRERLHSSAEKSNTFSLDGKQQFSSSQGTASPQKTPNGQSPAGWNKKVRFSLANEVELSNHHKQEVQGPHKQEQIVVHTQGAIQMDKAQEKLIKEKEEEKDKNGNGNGVTAPLPTITAATTTTTTALPPTETTRSFDRKRENTRSHEEKIERSAHHSSVRNHSINNSNNNNVSNNYNSNSINNNNNNNNNSVNNNNNNSNNGGFNAVDDVSPISEEEGYDFKECVEETMAHSSKRHAISLQVGNSNADIDNERQRFDEKTYSDDVSHDGNGHEVYEEELADFGDDLQTRTRTNTQSEFSDCAKTDASTAHSSRAVGIPIHPIPR</sequence>
<reference evidence="2 3" key="1">
    <citation type="journal article" date="2013" name="Curr. Biol.">
        <title>The Genome of the Foraminiferan Reticulomyxa filosa.</title>
        <authorList>
            <person name="Glockner G."/>
            <person name="Hulsmann N."/>
            <person name="Schleicher M."/>
            <person name="Noegel A.A."/>
            <person name="Eichinger L."/>
            <person name="Gallinger C."/>
            <person name="Pawlowski J."/>
            <person name="Sierra R."/>
            <person name="Euteneuer U."/>
            <person name="Pillet L."/>
            <person name="Moustafa A."/>
            <person name="Platzer M."/>
            <person name="Groth M."/>
            <person name="Szafranski K."/>
            <person name="Schliwa M."/>
        </authorList>
    </citation>
    <scope>NUCLEOTIDE SEQUENCE [LARGE SCALE GENOMIC DNA]</scope>
</reference>
<evidence type="ECO:0000313" key="2">
    <source>
        <dbReference type="EMBL" id="ETO22666.1"/>
    </source>
</evidence>
<accession>X6N9C7</accession>
<evidence type="ECO:0000313" key="3">
    <source>
        <dbReference type="Proteomes" id="UP000023152"/>
    </source>
</evidence>